<proteinExistence type="predicted"/>
<protein>
    <submittedName>
        <fullName evidence="3">Uncharacterized protein</fullName>
    </submittedName>
</protein>
<keyword evidence="2" id="KW-1133">Transmembrane helix</keyword>
<feature type="compositionally biased region" description="Basic and acidic residues" evidence="1">
    <location>
        <begin position="433"/>
        <end position="443"/>
    </location>
</feature>
<keyword evidence="4" id="KW-1185">Reference proteome</keyword>
<feature type="transmembrane region" description="Helical" evidence="2">
    <location>
        <begin position="47"/>
        <end position="67"/>
    </location>
</feature>
<evidence type="ECO:0000256" key="1">
    <source>
        <dbReference type="SAM" id="MobiDB-lite"/>
    </source>
</evidence>
<feature type="transmembrane region" description="Helical" evidence="2">
    <location>
        <begin position="21"/>
        <end position="41"/>
    </location>
</feature>
<feature type="region of interest" description="Disordered" evidence="1">
    <location>
        <begin position="385"/>
        <end position="477"/>
    </location>
</feature>
<feature type="compositionally biased region" description="Basic residues" evidence="1">
    <location>
        <begin position="403"/>
        <end position="417"/>
    </location>
</feature>
<evidence type="ECO:0000256" key="2">
    <source>
        <dbReference type="SAM" id="Phobius"/>
    </source>
</evidence>
<reference evidence="4" key="1">
    <citation type="journal article" date="2019" name="Int. J. Syst. Evol. Microbiol.">
        <title>The Global Catalogue of Microorganisms (GCM) 10K type strain sequencing project: providing services to taxonomists for standard genome sequencing and annotation.</title>
        <authorList>
            <consortium name="The Broad Institute Genomics Platform"/>
            <consortium name="The Broad Institute Genome Sequencing Center for Infectious Disease"/>
            <person name="Wu L."/>
            <person name="Ma J."/>
        </authorList>
    </citation>
    <scope>NUCLEOTIDE SEQUENCE [LARGE SCALE GENOMIC DNA]</scope>
    <source>
        <strain evidence="4">JCM 3338</strain>
    </source>
</reference>
<comment type="caution">
    <text evidence="3">The sequence shown here is derived from an EMBL/GenBank/DDBJ whole genome shotgun (WGS) entry which is preliminary data.</text>
</comment>
<feature type="compositionally biased region" description="Low complexity" evidence="1">
    <location>
        <begin position="74"/>
        <end position="92"/>
    </location>
</feature>
<evidence type="ECO:0000313" key="4">
    <source>
        <dbReference type="Proteomes" id="UP001597402"/>
    </source>
</evidence>
<keyword evidence="2" id="KW-0812">Transmembrane</keyword>
<name>A0ABW4XBT1_9ACTN</name>
<feature type="region of interest" description="Disordered" evidence="1">
    <location>
        <begin position="71"/>
        <end position="97"/>
    </location>
</feature>
<organism evidence="3 4">
    <name type="scientific">Blastococcus deserti</name>
    <dbReference type="NCBI Taxonomy" id="2259033"/>
    <lineage>
        <taxon>Bacteria</taxon>
        <taxon>Bacillati</taxon>
        <taxon>Actinomycetota</taxon>
        <taxon>Actinomycetes</taxon>
        <taxon>Geodermatophilales</taxon>
        <taxon>Geodermatophilaceae</taxon>
        <taxon>Blastococcus</taxon>
    </lineage>
</organism>
<dbReference type="Proteomes" id="UP001597402">
    <property type="component" value="Unassembled WGS sequence"/>
</dbReference>
<keyword evidence="2" id="KW-0472">Membrane</keyword>
<feature type="transmembrane region" description="Helical" evidence="2">
    <location>
        <begin position="163"/>
        <end position="182"/>
    </location>
</feature>
<gene>
    <name evidence="3" type="ORF">ACFSHS_15145</name>
</gene>
<feature type="transmembrane region" description="Helical" evidence="2">
    <location>
        <begin position="238"/>
        <end position="259"/>
    </location>
</feature>
<feature type="transmembrane region" description="Helical" evidence="2">
    <location>
        <begin position="194"/>
        <end position="217"/>
    </location>
</feature>
<feature type="transmembrane region" description="Helical" evidence="2">
    <location>
        <begin position="135"/>
        <end position="156"/>
    </location>
</feature>
<dbReference type="EMBL" id="JBHUHP010000015">
    <property type="protein sequence ID" value="MFD2092911.1"/>
    <property type="molecule type" value="Genomic_DNA"/>
</dbReference>
<feature type="transmembrane region" description="Helical" evidence="2">
    <location>
        <begin position="108"/>
        <end position="129"/>
    </location>
</feature>
<evidence type="ECO:0000313" key="3">
    <source>
        <dbReference type="EMBL" id="MFD2092911.1"/>
    </source>
</evidence>
<accession>A0ABW4XBT1</accession>
<sequence length="477" mass="50106">MTTTPDTAPGSRLRRALRTDAVQVPSTMLGTVLALAGFAGTTAWSDAPAVVAVGLSIAGAALVGLGASRPGPPADTGAGSPAASPARGTAADQQAAEKALEPSARWRGLLFLVIGLVTGAIAAGDMLAADDLADRVAAALRLLAAAAACWAGWLLLRPPTSRWAGTGGGVASLFIVGDYWRLAFPDRWIDWRPSVAFVVTSVVLLAVVVALVVSWACDPWVNPLPRQKWLARQIEVGLAVLALVGTLLAAVLQIGGGWYTTTHNPAQTHPNLTITVDFGEATELPDLTVVPVRIGIRNGGQMPLDLLMTQYTVVGFDLRAGGSTDRPFRPWEPLVGMDGHEFVESQSRTADQVCPTVLQYGRVTETRTNLGPGEEKSSRVLVSLVRGHGGPCGPRRDPGPGARRGRARGRLPPRRRGPPILDPAGDVGTLDRPSPRDVGDAGGRRLCRLADPALDPPVHPRVRPAGTPHRLDDRRSG</sequence>
<dbReference type="RefSeq" id="WP_376877730.1">
    <property type="nucleotide sequence ID" value="NZ_JBHUHP010000015.1"/>
</dbReference>